<protein>
    <recommendedName>
        <fullName evidence="1">ABC-type transport auxiliary lipoprotein component domain-containing protein</fullName>
    </recommendedName>
</protein>
<proteinExistence type="predicted"/>
<dbReference type="AlphaFoldDB" id="A0A0W8G8S5"/>
<dbReference type="PROSITE" id="PS51257">
    <property type="entry name" value="PROKAR_LIPOPROTEIN"/>
    <property type="match status" value="1"/>
</dbReference>
<accession>A0A0W8G8S5</accession>
<evidence type="ECO:0000313" key="2">
    <source>
        <dbReference type="EMBL" id="KUG29494.1"/>
    </source>
</evidence>
<dbReference type="EMBL" id="LNQE01000077">
    <property type="protein sequence ID" value="KUG29494.1"/>
    <property type="molecule type" value="Genomic_DNA"/>
</dbReference>
<name>A0A0W8G8S5_9ZZZZ</name>
<organism evidence="2">
    <name type="scientific">hydrocarbon metagenome</name>
    <dbReference type="NCBI Taxonomy" id="938273"/>
    <lineage>
        <taxon>unclassified sequences</taxon>
        <taxon>metagenomes</taxon>
        <taxon>ecological metagenomes</taxon>
    </lineage>
</organism>
<dbReference type="Pfam" id="PF03886">
    <property type="entry name" value="ABC_trans_aux"/>
    <property type="match status" value="1"/>
</dbReference>
<dbReference type="SUPFAM" id="SSF159594">
    <property type="entry name" value="XCC0632-like"/>
    <property type="match status" value="1"/>
</dbReference>
<evidence type="ECO:0000259" key="1">
    <source>
        <dbReference type="Pfam" id="PF03886"/>
    </source>
</evidence>
<sequence>MARLAPLGLLLAAVVLLAGCGKSPPTRFYSLTAMPAAADEAKTPQDAGGCPSLGIGPVEFPAYLDRNQIVTTGQGAVMHLAEFDQWIEPVRNNFERILMENLSGMVCAGPMVSSPWPLGMHPERQVTIQMRRFDGALGGQAVLRADWAVLDARGDVMLWRSSQLTETVQGPDYAALAAAQSRLAAALARDIAQGLDEAVRRGNH</sequence>
<comment type="caution">
    <text evidence="2">The sequence shown here is derived from an EMBL/GenBank/DDBJ whole genome shotgun (WGS) entry which is preliminary data.</text>
</comment>
<dbReference type="Gene3D" id="3.40.50.10610">
    <property type="entry name" value="ABC-type transport auxiliary lipoprotein component"/>
    <property type="match status" value="1"/>
</dbReference>
<feature type="domain" description="ABC-type transport auxiliary lipoprotein component" evidence="1">
    <location>
        <begin position="29"/>
        <end position="192"/>
    </location>
</feature>
<gene>
    <name evidence="2" type="ORF">ASZ90_000622</name>
</gene>
<reference evidence="2" key="1">
    <citation type="journal article" date="2015" name="Proc. Natl. Acad. Sci. U.S.A.">
        <title>Networks of energetic and metabolic interactions define dynamics in microbial communities.</title>
        <authorList>
            <person name="Embree M."/>
            <person name="Liu J.K."/>
            <person name="Al-Bassam M.M."/>
            <person name="Zengler K."/>
        </authorList>
    </citation>
    <scope>NUCLEOTIDE SEQUENCE</scope>
</reference>
<dbReference type="InterPro" id="IPR005586">
    <property type="entry name" value="ABC_trans_aux"/>
</dbReference>